<gene>
    <name evidence="1" type="ORF">FHS92_002049</name>
</gene>
<reference evidence="1 2" key="1">
    <citation type="submission" date="2020-08" db="EMBL/GenBank/DDBJ databases">
        <title>Genomic Encyclopedia of Type Strains, Phase IV (KMG-IV): sequencing the most valuable type-strain genomes for metagenomic binning, comparative biology and taxonomic classification.</title>
        <authorList>
            <person name="Goeker M."/>
        </authorList>
    </citation>
    <scope>NUCLEOTIDE SEQUENCE [LARGE SCALE GENOMIC DNA]</scope>
    <source>
        <strain evidence="1 2">DSM 102255</strain>
    </source>
</reference>
<evidence type="ECO:0000313" key="1">
    <source>
        <dbReference type="EMBL" id="MBB6124320.1"/>
    </source>
</evidence>
<name>A0A841J107_9SPHN</name>
<evidence type="ECO:0000313" key="2">
    <source>
        <dbReference type="Proteomes" id="UP000552700"/>
    </source>
</evidence>
<keyword evidence="1" id="KW-0969">Cilium</keyword>
<organism evidence="1 2">
    <name type="scientific">Sphingobium subterraneum</name>
    <dbReference type="NCBI Taxonomy" id="627688"/>
    <lineage>
        <taxon>Bacteria</taxon>
        <taxon>Pseudomonadati</taxon>
        <taxon>Pseudomonadota</taxon>
        <taxon>Alphaproteobacteria</taxon>
        <taxon>Sphingomonadales</taxon>
        <taxon>Sphingomonadaceae</taxon>
        <taxon>Sphingobium</taxon>
    </lineage>
</organism>
<keyword evidence="1" id="KW-0282">Flagellum</keyword>
<protein>
    <submittedName>
        <fullName evidence="1">Flagellar biosynthesis/type III secretory pathway chaperone</fullName>
    </submittedName>
</protein>
<comment type="caution">
    <text evidence="1">The sequence shown here is derived from an EMBL/GenBank/DDBJ whole genome shotgun (WGS) entry which is preliminary data.</text>
</comment>
<dbReference type="Proteomes" id="UP000552700">
    <property type="component" value="Unassembled WGS sequence"/>
</dbReference>
<accession>A0A841J107</accession>
<dbReference type="EMBL" id="JACIJP010000002">
    <property type="protein sequence ID" value="MBB6124320.1"/>
    <property type="molecule type" value="Genomic_DNA"/>
</dbReference>
<dbReference type="RefSeq" id="WP_184080134.1">
    <property type="nucleotide sequence ID" value="NZ_JACIJP010000002.1"/>
</dbReference>
<proteinExistence type="predicted"/>
<keyword evidence="2" id="KW-1185">Reference proteome</keyword>
<dbReference type="AlphaFoldDB" id="A0A841J107"/>
<keyword evidence="1" id="KW-0966">Cell projection</keyword>
<sequence length="154" mass="16907">MTKPLPEPLPSGPSVVVEVMDTLYALIRVIEEESERLAVSGPVADIAELALAKARLAGRLDEIGARQARENPRWIEALPEGERGALMQAIEELNRAAVVNSDVLERQIDLSSELLGAVGKELERLTGRRARTYGRRGKVRQAHAQIPLSINTRL</sequence>